<gene>
    <name evidence="4" type="ORF">BN59_00214</name>
</gene>
<feature type="region of interest" description="Disordered" evidence="2">
    <location>
        <begin position="796"/>
        <end position="821"/>
    </location>
</feature>
<organism evidence="4 5">
    <name type="scientific">Legionella massiliensis</name>
    <dbReference type="NCBI Taxonomy" id="1034943"/>
    <lineage>
        <taxon>Bacteria</taxon>
        <taxon>Pseudomonadati</taxon>
        <taxon>Pseudomonadota</taxon>
        <taxon>Gammaproteobacteria</taxon>
        <taxon>Legionellales</taxon>
        <taxon>Legionellaceae</taxon>
        <taxon>Legionella</taxon>
    </lineage>
</organism>
<feature type="coiled-coil region" evidence="1">
    <location>
        <begin position="159"/>
        <end position="200"/>
    </location>
</feature>
<dbReference type="RefSeq" id="WP_043872581.1">
    <property type="nucleotide sequence ID" value="NZ_CCVW01000001.1"/>
</dbReference>
<dbReference type="STRING" id="1034943.BN59_00214"/>
<name>A0A078KSM3_9GAMM</name>
<feature type="transmembrane region" description="Helical" evidence="3">
    <location>
        <begin position="552"/>
        <end position="572"/>
    </location>
</feature>
<dbReference type="EMBL" id="CCSB01000001">
    <property type="protein sequence ID" value="CDZ75952.1"/>
    <property type="molecule type" value="Genomic_DNA"/>
</dbReference>
<protein>
    <recommendedName>
        <fullName evidence="6">Coiled-coil protein</fullName>
    </recommendedName>
</protein>
<evidence type="ECO:0000313" key="5">
    <source>
        <dbReference type="Proteomes" id="UP000044071"/>
    </source>
</evidence>
<keyword evidence="3" id="KW-1133">Transmembrane helix</keyword>
<feature type="compositionally biased region" description="Basic and acidic residues" evidence="2">
    <location>
        <begin position="799"/>
        <end position="808"/>
    </location>
</feature>
<keyword evidence="5" id="KW-1185">Reference proteome</keyword>
<sequence>MTKKIALSPKTVALLNKLKKINSQADKIAQIFKLDNSNIADLDDLALWLKQNDELVLSETDQLDDDDDPQLLLASFNANLMKDLAKSLPGYIKPPKTKTKTSLANRVKYGLLIFAGTVFFGCEGFDGITAIVGILSMSTTGLFIIGTIFAFISVMAFYAFNLTEIARNLEIERKEARELVDRYLKEVEEINAIRKHLNNNYLRRKSIEEREEDLLITELLIARYKTLDEGRQALTRLSENRKLRVAKYGVGLVIGIIYFSSGFFAGQAVATALAGLLVASSVPIFWPVFAASLVVGIAAFSVYWFVERPSIDKLVGRWFGLDQEKIECLCDSESIENDKTRLENLKENLILSKSKLIQSYSDKSTYEFRLREANKRIKELRTLLARRQSLQLIQETQGDLQSLGFFFEAGQACEAPVGKLLELSQKTMDLIDTLREHDAYSDKVNEIFSTGGADTLKLQKLIKWLTLSQAANETLEDDSDTALLLASLNAALLKDLSKLLPDTKKKEKQANKSSNKSGMIYTFLALAGTIYFGCEGFDGITAIISMFSVPKLAVFAVGTFFAAISIMAFYAFDLTEISRNLGIKKKNVNQLVDVYLKEVSAINAIRRNLDNEYIKRTSVAELEEDLLITELLIERYKKLDEGRASLDALMSSKKLTGLKYLVAGVIGIIYFSGGFFTGQAVVVAIAGLFVASTASLFWPIFVASFAIGLAALSVYWFVERPGIDKLVGRLCGLDQEKIESFCNLEKIAEHSTKLDNLRANIIACKDSMVAVSEENVEYATKLREANETIRELALQMARGRSEEQDQKETRRRSASAPAQLPKSLTLEHAIDTDSDYEFALNRTDGFFDTRQTAAKSFSESDYYLSHSH</sequence>
<evidence type="ECO:0000313" key="4">
    <source>
        <dbReference type="EMBL" id="CDZ75952.1"/>
    </source>
</evidence>
<reference evidence="4 5" key="1">
    <citation type="submission" date="2014-06" db="EMBL/GenBank/DDBJ databases">
        <authorList>
            <person name="Urmite Genomes Urmite Genomes"/>
        </authorList>
    </citation>
    <scope>NUCLEOTIDE SEQUENCE [LARGE SCALE GENOMIC DNA]</scope>
</reference>
<accession>A0A078KSM3</accession>
<feature type="transmembrane region" description="Helical" evidence="3">
    <location>
        <begin position="660"/>
        <end position="690"/>
    </location>
</feature>
<keyword evidence="1" id="KW-0175">Coiled coil</keyword>
<evidence type="ECO:0000256" key="1">
    <source>
        <dbReference type="SAM" id="Coils"/>
    </source>
</evidence>
<dbReference type="AlphaFoldDB" id="A0A078KSM3"/>
<feature type="transmembrane region" description="Helical" evidence="3">
    <location>
        <begin position="250"/>
        <end position="278"/>
    </location>
</feature>
<feature type="transmembrane region" description="Helical" evidence="3">
    <location>
        <begin position="109"/>
        <end position="135"/>
    </location>
</feature>
<keyword evidence="3" id="KW-0472">Membrane</keyword>
<dbReference type="Proteomes" id="UP000044071">
    <property type="component" value="Unassembled WGS sequence"/>
</dbReference>
<evidence type="ECO:0000256" key="2">
    <source>
        <dbReference type="SAM" id="MobiDB-lite"/>
    </source>
</evidence>
<feature type="transmembrane region" description="Helical" evidence="3">
    <location>
        <begin position="696"/>
        <end position="718"/>
    </location>
</feature>
<feature type="transmembrane region" description="Helical" evidence="3">
    <location>
        <begin position="284"/>
        <end position="306"/>
    </location>
</feature>
<evidence type="ECO:0008006" key="6">
    <source>
        <dbReference type="Google" id="ProtNLM"/>
    </source>
</evidence>
<feature type="transmembrane region" description="Helical" evidence="3">
    <location>
        <begin position="518"/>
        <end position="546"/>
    </location>
</feature>
<dbReference type="OrthoDB" id="5653038at2"/>
<evidence type="ECO:0000256" key="3">
    <source>
        <dbReference type="SAM" id="Phobius"/>
    </source>
</evidence>
<feature type="coiled-coil region" evidence="1">
    <location>
        <begin position="335"/>
        <end position="390"/>
    </location>
</feature>
<dbReference type="eggNOG" id="ENOG5030CJH">
    <property type="taxonomic scope" value="Bacteria"/>
</dbReference>
<proteinExistence type="predicted"/>
<keyword evidence="3" id="KW-0812">Transmembrane</keyword>
<feature type="transmembrane region" description="Helical" evidence="3">
    <location>
        <begin position="141"/>
        <end position="160"/>
    </location>
</feature>